<evidence type="ECO:0008006" key="4">
    <source>
        <dbReference type="Google" id="ProtNLM"/>
    </source>
</evidence>
<protein>
    <recommendedName>
        <fullName evidence="4">Tat pathway signal sequence domain protein</fullName>
    </recommendedName>
</protein>
<dbReference type="RefSeq" id="WP_123224535.1">
    <property type="nucleotide sequence ID" value="NZ_RJSF01000044.1"/>
</dbReference>
<name>A0A3N0GKT1_9ACTN</name>
<reference evidence="2 3" key="1">
    <citation type="submission" date="2018-11" db="EMBL/GenBank/DDBJ databases">
        <authorList>
            <person name="Li F."/>
        </authorList>
    </citation>
    <scope>NUCLEOTIDE SEQUENCE [LARGE SCALE GENOMIC DNA]</scope>
    <source>
        <strain evidence="2 3">Gsoil 818</strain>
    </source>
</reference>
<feature type="signal peptide" evidence="1">
    <location>
        <begin position="1"/>
        <end position="25"/>
    </location>
</feature>
<keyword evidence="1" id="KW-0732">Signal</keyword>
<dbReference type="Proteomes" id="UP000279994">
    <property type="component" value="Unassembled WGS sequence"/>
</dbReference>
<dbReference type="OrthoDB" id="3790986at2"/>
<sequence>MKLIRSSALALATVVAVLVPTAAEANSWSHADGTGDVYTAPATSTAPTPAPTRTVGDVVGSTIRHKRRAVVLQLRYLDLQANSEFNTHVFVIRTPSMRRVVTLVGNATFPGGRVRMTKPTRPKKAIACRIAHRIDYTAKTATVVVPRSCLGKPRWVQVAMAGMSFTGFTSSDTMWIDDALSNGTSGIYSPRIFR</sequence>
<organism evidence="2 3">
    <name type="scientific">Nocardioides pocheonensis</name>
    <dbReference type="NCBI Taxonomy" id="661485"/>
    <lineage>
        <taxon>Bacteria</taxon>
        <taxon>Bacillati</taxon>
        <taxon>Actinomycetota</taxon>
        <taxon>Actinomycetes</taxon>
        <taxon>Propionibacteriales</taxon>
        <taxon>Nocardioidaceae</taxon>
        <taxon>Nocardioides</taxon>
    </lineage>
</organism>
<dbReference type="AlphaFoldDB" id="A0A3N0GKT1"/>
<evidence type="ECO:0000313" key="2">
    <source>
        <dbReference type="EMBL" id="RNM12772.1"/>
    </source>
</evidence>
<evidence type="ECO:0000313" key="3">
    <source>
        <dbReference type="Proteomes" id="UP000279994"/>
    </source>
</evidence>
<evidence type="ECO:0000256" key="1">
    <source>
        <dbReference type="SAM" id="SignalP"/>
    </source>
</evidence>
<comment type="caution">
    <text evidence="2">The sequence shown here is derived from an EMBL/GenBank/DDBJ whole genome shotgun (WGS) entry which is preliminary data.</text>
</comment>
<gene>
    <name evidence="2" type="ORF">EFL26_19530</name>
</gene>
<feature type="chain" id="PRO_5018325172" description="Tat pathway signal sequence domain protein" evidence="1">
    <location>
        <begin position="26"/>
        <end position="194"/>
    </location>
</feature>
<accession>A0A3N0GKT1</accession>
<keyword evidence="3" id="KW-1185">Reference proteome</keyword>
<dbReference type="EMBL" id="RJSF01000044">
    <property type="protein sequence ID" value="RNM12772.1"/>
    <property type="molecule type" value="Genomic_DNA"/>
</dbReference>
<proteinExistence type="predicted"/>